<feature type="signal peptide" evidence="22">
    <location>
        <begin position="1"/>
        <end position="23"/>
    </location>
</feature>
<keyword evidence="13 20" id="KW-1015">Disulfide bond</keyword>
<gene>
    <name evidence="24" type="ORF">OIU74_005164</name>
</gene>
<evidence type="ECO:0000256" key="16">
    <source>
        <dbReference type="PIRSR" id="PIRSR600823-1"/>
    </source>
</evidence>
<feature type="binding site" evidence="18">
    <location>
        <position position="138"/>
    </location>
    <ligand>
        <name>Ca(2+)</name>
        <dbReference type="ChEBI" id="CHEBI:29108"/>
        <label>1</label>
    </ligand>
</feature>
<keyword evidence="11" id="KW-0560">Oxidoreductase</keyword>
<dbReference type="PROSITE" id="PS50873">
    <property type="entry name" value="PEROXIDASE_4"/>
    <property type="match status" value="1"/>
</dbReference>
<keyword evidence="10 18" id="KW-0106">Calcium</keyword>
<dbReference type="InterPro" id="IPR010255">
    <property type="entry name" value="Haem_peroxidase_sf"/>
</dbReference>
<dbReference type="Gene3D" id="1.10.520.10">
    <property type="match status" value="1"/>
</dbReference>
<dbReference type="GO" id="GO:0005576">
    <property type="term" value="C:extracellular region"/>
    <property type="evidence" value="ECO:0007669"/>
    <property type="project" value="UniProtKB-SubCell"/>
</dbReference>
<keyword evidence="8 18" id="KW-0479">Metal-binding</keyword>
<evidence type="ECO:0000256" key="8">
    <source>
        <dbReference type="ARBA" id="ARBA00022723"/>
    </source>
</evidence>
<dbReference type="SUPFAM" id="SSF48113">
    <property type="entry name" value="Heme-dependent peroxidases"/>
    <property type="match status" value="1"/>
</dbReference>
<dbReference type="GO" id="GO:0020037">
    <property type="term" value="F:heme binding"/>
    <property type="evidence" value="ECO:0007669"/>
    <property type="project" value="InterPro"/>
</dbReference>
<dbReference type="InterPro" id="IPR033905">
    <property type="entry name" value="Secretory_peroxidase"/>
</dbReference>
<dbReference type="CDD" id="cd00693">
    <property type="entry name" value="secretory_peroxidase"/>
    <property type="match status" value="1"/>
</dbReference>
<accession>A0A9Q0UNU9</accession>
<feature type="disulfide bond" evidence="20">
    <location>
        <begin position="82"/>
        <end position="164"/>
    </location>
</feature>
<reference evidence="24" key="2">
    <citation type="journal article" date="2023" name="Int. J. Mol. Sci.">
        <title>De Novo Assembly and Annotation of 11 Diverse Shrub Willow (Salix) Genomes Reveals Novel Gene Organization in Sex-Linked Regions.</title>
        <authorList>
            <person name="Hyden B."/>
            <person name="Feng K."/>
            <person name="Yates T.B."/>
            <person name="Jawdy S."/>
            <person name="Cereghino C."/>
            <person name="Smart L.B."/>
            <person name="Muchero W."/>
        </authorList>
    </citation>
    <scope>NUCLEOTIDE SEQUENCE</scope>
    <source>
        <tissue evidence="24">Shoot tip</tissue>
    </source>
</reference>
<dbReference type="GO" id="GO:0046872">
    <property type="term" value="F:metal ion binding"/>
    <property type="evidence" value="ECO:0007669"/>
    <property type="project" value="UniProtKB-KW"/>
</dbReference>
<dbReference type="Pfam" id="PF00141">
    <property type="entry name" value="peroxidase"/>
    <property type="match status" value="1"/>
</dbReference>
<evidence type="ECO:0000256" key="14">
    <source>
        <dbReference type="ARBA" id="ARBA00023180"/>
    </source>
</evidence>
<evidence type="ECO:0000256" key="12">
    <source>
        <dbReference type="ARBA" id="ARBA00023004"/>
    </source>
</evidence>
<evidence type="ECO:0000256" key="18">
    <source>
        <dbReference type="PIRSR" id="PIRSR600823-3"/>
    </source>
</evidence>
<comment type="similarity">
    <text evidence="21">Belongs to the peroxidase family.</text>
</comment>
<dbReference type="PANTHER" id="PTHR31235">
    <property type="entry name" value="PEROXIDASE 25-RELATED"/>
    <property type="match status" value="1"/>
</dbReference>
<dbReference type="PRINTS" id="PR00458">
    <property type="entry name" value="PEROXIDASE"/>
</dbReference>
<comment type="cofactor">
    <cofactor evidence="18">
        <name>Ca(2+)</name>
        <dbReference type="ChEBI" id="CHEBI:29108"/>
    </cofactor>
    <text evidence="18">Binds 2 calcium ions per subunit.</text>
</comment>
<comment type="caution">
    <text evidence="24">The sequence shown here is derived from an EMBL/GenBank/DDBJ whole genome shotgun (WGS) entry which is preliminary data.</text>
</comment>
<dbReference type="InterPro" id="IPR000823">
    <property type="entry name" value="Peroxidase_pln"/>
</dbReference>
<evidence type="ECO:0000256" key="9">
    <source>
        <dbReference type="ARBA" id="ARBA00022729"/>
    </source>
</evidence>
<dbReference type="Gene3D" id="1.10.420.10">
    <property type="entry name" value="Peroxidase, domain 2"/>
    <property type="match status" value="1"/>
</dbReference>
<dbReference type="EMBL" id="JAPFFM010000011">
    <property type="protein sequence ID" value="KAJ6733353.1"/>
    <property type="molecule type" value="Genomic_DNA"/>
</dbReference>
<dbReference type="GO" id="GO:0140825">
    <property type="term" value="F:lactoperoxidase activity"/>
    <property type="evidence" value="ECO:0007669"/>
    <property type="project" value="UniProtKB-EC"/>
</dbReference>
<comment type="cofactor">
    <cofactor evidence="18">
        <name>heme b</name>
        <dbReference type="ChEBI" id="CHEBI:60344"/>
    </cofactor>
    <text evidence="18">Binds 1 heme b (iron(II)-protoporphyrin IX) group per subunit.</text>
</comment>
<evidence type="ECO:0000256" key="1">
    <source>
        <dbReference type="ARBA" id="ARBA00000189"/>
    </source>
</evidence>
<name>A0A9Q0UNU9_9ROSI</name>
<evidence type="ECO:0000256" key="10">
    <source>
        <dbReference type="ARBA" id="ARBA00022837"/>
    </source>
</evidence>
<evidence type="ECO:0000256" key="13">
    <source>
        <dbReference type="ARBA" id="ARBA00023157"/>
    </source>
</evidence>
<evidence type="ECO:0000256" key="22">
    <source>
        <dbReference type="SAM" id="SignalP"/>
    </source>
</evidence>
<feature type="active site" description="Proton acceptor" evidence="16">
    <location>
        <position position="113"/>
    </location>
</feature>
<comment type="catalytic activity">
    <reaction evidence="1">
        <text>2 a phenolic donor + H2O2 = 2 a phenolic radical donor + 2 H2O</text>
        <dbReference type="Rhea" id="RHEA:56136"/>
        <dbReference type="ChEBI" id="CHEBI:15377"/>
        <dbReference type="ChEBI" id="CHEBI:16240"/>
        <dbReference type="ChEBI" id="CHEBI:139520"/>
        <dbReference type="ChEBI" id="CHEBI:139521"/>
        <dbReference type="EC" id="1.11.1.7"/>
    </reaction>
</comment>
<keyword evidence="7" id="KW-0349">Heme</keyword>
<feature type="chain" id="PRO_5040301821" description="peroxidase" evidence="22">
    <location>
        <begin position="24"/>
        <end position="450"/>
    </location>
</feature>
<evidence type="ECO:0000256" key="19">
    <source>
        <dbReference type="PIRSR" id="PIRSR600823-4"/>
    </source>
</evidence>
<dbReference type="InterPro" id="IPR019794">
    <property type="entry name" value="Peroxidases_AS"/>
</dbReference>
<evidence type="ECO:0000313" key="24">
    <source>
        <dbReference type="EMBL" id="KAJ6733353.1"/>
    </source>
</evidence>
<evidence type="ECO:0000256" key="15">
    <source>
        <dbReference type="ARBA" id="ARBA00023324"/>
    </source>
</evidence>
<evidence type="ECO:0000256" key="6">
    <source>
        <dbReference type="ARBA" id="ARBA00022559"/>
    </source>
</evidence>
<evidence type="ECO:0000259" key="23">
    <source>
        <dbReference type="PROSITE" id="PS50873"/>
    </source>
</evidence>
<feature type="binding site" evidence="18">
    <location>
        <position position="123"/>
    </location>
    <ligand>
        <name>Ca(2+)</name>
        <dbReference type="ChEBI" id="CHEBI:29108"/>
        <label>1</label>
    </ligand>
</feature>
<feature type="domain" description="Plant heme peroxidase family profile" evidence="23">
    <location>
        <begin position="72"/>
        <end position="388"/>
    </location>
</feature>
<feature type="binding site" evidence="18">
    <location>
        <position position="121"/>
    </location>
    <ligand>
        <name>Ca(2+)</name>
        <dbReference type="ChEBI" id="CHEBI:29108"/>
        <label>1</label>
    </ligand>
</feature>
<keyword evidence="5" id="KW-0964">Secreted</keyword>
<dbReference type="Proteomes" id="UP001151752">
    <property type="component" value="Chromosome 7"/>
</dbReference>
<evidence type="ECO:0000256" key="20">
    <source>
        <dbReference type="PIRSR" id="PIRSR600823-5"/>
    </source>
</evidence>
<feature type="binding site" description="axial binding residue" evidence="18">
    <location>
        <position position="242"/>
    </location>
    <ligand>
        <name>heme b</name>
        <dbReference type="ChEBI" id="CHEBI:60344"/>
    </ligand>
    <ligandPart>
        <name>Fe</name>
        <dbReference type="ChEBI" id="CHEBI:18248"/>
    </ligandPart>
</feature>
<feature type="binding site" evidence="18">
    <location>
        <position position="119"/>
    </location>
    <ligand>
        <name>Ca(2+)</name>
        <dbReference type="ChEBI" id="CHEBI:29108"/>
        <label>1</label>
    </ligand>
</feature>
<keyword evidence="25" id="KW-1185">Reference proteome</keyword>
<evidence type="ECO:0000256" key="3">
    <source>
        <dbReference type="ARBA" id="ARBA00004613"/>
    </source>
</evidence>
<organism evidence="24 25">
    <name type="scientific">Salix koriyanagi</name>
    <dbReference type="NCBI Taxonomy" id="2511006"/>
    <lineage>
        <taxon>Eukaryota</taxon>
        <taxon>Viridiplantae</taxon>
        <taxon>Streptophyta</taxon>
        <taxon>Embryophyta</taxon>
        <taxon>Tracheophyta</taxon>
        <taxon>Spermatophyta</taxon>
        <taxon>Magnoliopsida</taxon>
        <taxon>eudicotyledons</taxon>
        <taxon>Gunneridae</taxon>
        <taxon>Pentapetalae</taxon>
        <taxon>rosids</taxon>
        <taxon>fabids</taxon>
        <taxon>Malpighiales</taxon>
        <taxon>Salicaceae</taxon>
        <taxon>Saliceae</taxon>
        <taxon>Salix</taxon>
    </lineage>
</organism>
<proteinExistence type="inferred from homology"/>
<feature type="site" description="Transition state stabilizer" evidence="19">
    <location>
        <position position="109"/>
    </location>
</feature>
<dbReference type="EC" id="1.11.1.7" evidence="4"/>
<keyword evidence="12 18" id="KW-0408">Iron</keyword>
<dbReference type="AlphaFoldDB" id="A0A9Q0UNU9"/>
<dbReference type="GO" id="GO:0042744">
    <property type="term" value="P:hydrogen peroxide catabolic process"/>
    <property type="evidence" value="ECO:0007669"/>
    <property type="project" value="UniProtKB-KW"/>
</dbReference>
<feature type="binding site" evidence="17">
    <location>
        <position position="212"/>
    </location>
    <ligand>
        <name>substrate</name>
    </ligand>
</feature>
<protein>
    <recommendedName>
        <fullName evidence="4">peroxidase</fullName>
        <ecNumber evidence="4">1.11.1.7</ecNumber>
    </recommendedName>
</protein>
<keyword evidence="15" id="KW-0376">Hydrogen peroxide</keyword>
<feature type="disulfide bond" evidence="20">
    <location>
        <begin position="115"/>
        <end position="120"/>
    </location>
</feature>
<keyword evidence="14" id="KW-0325">Glycoprotein</keyword>
<dbReference type="PRINTS" id="PR00461">
    <property type="entry name" value="PLPEROXIDASE"/>
</dbReference>
<dbReference type="PROSITE" id="PS00436">
    <property type="entry name" value="PEROXIDASE_2"/>
    <property type="match status" value="1"/>
</dbReference>
<feature type="disulfide bond" evidence="20">
    <location>
        <begin position="249"/>
        <end position="281"/>
    </location>
</feature>
<evidence type="ECO:0000256" key="2">
    <source>
        <dbReference type="ARBA" id="ARBA00002322"/>
    </source>
</evidence>
<evidence type="ECO:0000313" key="25">
    <source>
        <dbReference type="Proteomes" id="UP001151752"/>
    </source>
</evidence>
<feature type="binding site" evidence="18">
    <location>
        <position position="324"/>
    </location>
    <ligand>
        <name>Ca(2+)</name>
        <dbReference type="ChEBI" id="CHEBI:29108"/>
        <label>2</label>
    </ligand>
</feature>
<evidence type="ECO:0000256" key="7">
    <source>
        <dbReference type="ARBA" id="ARBA00022617"/>
    </source>
</evidence>
<evidence type="ECO:0000256" key="11">
    <source>
        <dbReference type="ARBA" id="ARBA00023002"/>
    </source>
</evidence>
<comment type="function">
    <text evidence="2">Removal of H(2)O(2), oxidation of toxic reductants, biosynthesis and degradation of lignin, suberization, auxin catabolism, response to environmental stresses such as wounding, pathogen attack and oxidative stress. These functions might be dependent on each isozyme/isoform in each plant tissue.</text>
</comment>
<dbReference type="InterPro" id="IPR002016">
    <property type="entry name" value="Haem_peroxidase"/>
</dbReference>
<dbReference type="GO" id="GO:0006979">
    <property type="term" value="P:response to oxidative stress"/>
    <property type="evidence" value="ECO:0007669"/>
    <property type="project" value="InterPro"/>
</dbReference>
<dbReference type="FunFam" id="1.10.420.10:FF:000013">
    <property type="entry name" value="Peroxidase"/>
    <property type="match status" value="1"/>
</dbReference>
<comment type="subcellular location">
    <subcellularLocation>
        <location evidence="3">Secreted</location>
    </subcellularLocation>
</comment>
<keyword evidence="9 22" id="KW-0732">Signal</keyword>
<evidence type="ECO:0000256" key="21">
    <source>
        <dbReference type="RuleBase" id="RU004241"/>
    </source>
</evidence>
<keyword evidence="6 24" id="KW-0575">Peroxidase</keyword>
<feature type="binding site" evidence="18">
    <location>
        <position position="114"/>
    </location>
    <ligand>
        <name>Ca(2+)</name>
        <dbReference type="ChEBI" id="CHEBI:29108"/>
        <label>1</label>
    </ligand>
</feature>
<evidence type="ECO:0000256" key="17">
    <source>
        <dbReference type="PIRSR" id="PIRSR600823-2"/>
    </source>
</evidence>
<evidence type="ECO:0000256" key="5">
    <source>
        <dbReference type="ARBA" id="ARBA00022525"/>
    </source>
</evidence>
<sequence>MAKLMKRKTKTLIFIFIISVILSLKFPSEIEDERAKREKLEKEEMKFSVFLQRESAMSTQGGVISSADELNGLEYDFYRQNCPQAESIVRSTMAKIYSQQNDISFGLLRLLFHDCFIKGCDASVFLDDSNGNKNHSVERQATPNKTLRGINEIDMIKEELENACPGVVSCADTLALATRDAVVLAGGPFYPIFTGRRDSTQSYFDEAMDEIPKPNDNITQTLFLFSRRGFDERETVNLLGAHNVGKISCDFIRDRLTDFSGTGQPDASVDPNFLNELRLACQDSSSTDHDGTVASMASREMGNSSSAMIFQGLSSSVPSGARFDNHYYQNLLKGRGLLFVDQQLMADENTARFVAVYASDDGTTFRRDFSRSMVKMSNLGVLTGTLGQGSSELLLVVIIAFVNPDSELLGCSAAADYSPYATQIPLPLVMCVLARVKALLFSGKNLSSLI</sequence>
<dbReference type="FunFam" id="1.10.520.10:FF:000006">
    <property type="entry name" value="Peroxidase"/>
    <property type="match status" value="1"/>
</dbReference>
<evidence type="ECO:0000256" key="4">
    <source>
        <dbReference type="ARBA" id="ARBA00012313"/>
    </source>
</evidence>
<reference evidence="24" key="1">
    <citation type="submission" date="2022-11" db="EMBL/GenBank/DDBJ databases">
        <authorList>
            <person name="Hyden B.L."/>
            <person name="Feng K."/>
            <person name="Yates T."/>
            <person name="Jawdy S."/>
            <person name="Smart L.B."/>
            <person name="Muchero W."/>
        </authorList>
    </citation>
    <scope>NUCLEOTIDE SEQUENCE</scope>
    <source>
        <tissue evidence="24">Shoot tip</tissue>
    </source>
</reference>